<protein>
    <submittedName>
        <fullName evidence="5">Oxidoreductase</fullName>
    </submittedName>
</protein>
<comment type="caution">
    <text evidence="5">The sequence shown here is derived from an EMBL/GenBank/DDBJ whole genome shotgun (WGS) entry which is preliminary data.</text>
</comment>
<evidence type="ECO:0000256" key="2">
    <source>
        <dbReference type="ARBA" id="ARBA00023002"/>
    </source>
</evidence>
<evidence type="ECO:0000313" key="5">
    <source>
        <dbReference type="EMBL" id="OZI55978.1"/>
    </source>
</evidence>
<dbReference type="RefSeq" id="WP_094837867.1">
    <property type="nucleotide sequence ID" value="NZ_NEVQ01000013.1"/>
</dbReference>
<dbReference type="SUPFAM" id="SSF56003">
    <property type="entry name" value="Molybdenum cofactor-binding domain"/>
    <property type="match status" value="1"/>
</dbReference>
<proteinExistence type="predicted"/>
<dbReference type="AlphaFoldDB" id="A0A261U210"/>
<dbReference type="PANTHER" id="PTHR11908">
    <property type="entry name" value="XANTHINE DEHYDROGENASE"/>
    <property type="match status" value="1"/>
</dbReference>
<dbReference type="InterPro" id="IPR000674">
    <property type="entry name" value="Ald_Oxase/Xan_DH_a/b"/>
</dbReference>
<dbReference type="GO" id="GO:0016491">
    <property type="term" value="F:oxidoreductase activity"/>
    <property type="evidence" value="ECO:0007669"/>
    <property type="project" value="UniProtKB-KW"/>
</dbReference>
<dbReference type="InterPro" id="IPR036856">
    <property type="entry name" value="Ald_Oxase/Xan_DH_a/b_sf"/>
</dbReference>
<feature type="compositionally biased region" description="Basic and acidic residues" evidence="3">
    <location>
        <begin position="160"/>
        <end position="173"/>
    </location>
</feature>
<dbReference type="SUPFAM" id="SSF54665">
    <property type="entry name" value="CO dehydrogenase molybdoprotein N-domain-like"/>
    <property type="match status" value="1"/>
</dbReference>
<organism evidence="5 6">
    <name type="scientific">Bordetella genomosp. 4</name>
    <dbReference type="NCBI Taxonomy" id="463044"/>
    <lineage>
        <taxon>Bacteria</taxon>
        <taxon>Pseudomonadati</taxon>
        <taxon>Pseudomonadota</taxon>
        <taxon>Betaproteobacteria</taxon>
        <taxon>Burkholderiales</taxon>
        <taxon>Alcaligenaceae</taxon>
        <taxon>Bordetella</taxon>
    </lineage>
</organism>
<dbReference type="Gene3D" id="3.90.1170.50">
    <property type="entry name" value="Aldehyde oxidase/xanthine dehydrogenase, a/b hammerhead"/>
    <property type="match status" value="1"/>
</dbReference>
<evidence type="ECO:0000313" key="6">
    <source>
        <dbReference type="Proteomes" id="UP000216885"/>
    </source>
</evidence>
<reference evidence="5 6" key="1">
    <citation type="submission" date="2017-05" db="EMBL/GenBank/DDBJ databases">
        <title>Complete and WGS of Bordetella genogroups.</title>
        <authorList>
            <person name="Spilker T."/>
            <person name="LiPuma J."/>
        </authorList>
    </citation>
    <scope>NUCLEOTIDE SEQUENCE [LARGE SCALE GENOMIC DNA]</scope>
    <source>
        <strain evidence="5 6">AU9919</strain>
    </source>
</reference>
<dbReference type="Pfam" id="PF02738">
    <property type="entry name" value="MoCoBD_1"/>
    <property type="match status" value="1"/>
</dbReference>
<gene>
    <name evidence="5" type="ORF">CAL20_11005</name>
</gene>
<dbReference type="Proteomes" id="UP000216885">
    <property type="component" value="Unassembled WGS sequence"/>
</dbReference>
<dbReference type="Gene3D" id="3.30.365.10">
    <property type="entry name" value="Aldehyde oxidase/xanthine dehydrogenase, molybdopterin binding domain"/>
    <property type="match status" value="4"/>
</dbReference>
<dbReference type="PANTHER" id="PTHR11908:SF132">
    <property type="entry name" value="ALDEHYDE OXIDASE 1-RELATED"/>
    <property type="match status" value="1"/>
</dbReference>
<sequence length="752" mass="80181">MRVMAQSMLAHPDVIGRPSVRIDGPLKVSGAARYAADFMLPDMLHAVPVCATIAHGRITRLDAEAAEAMPGVHVVIHHGNRPPLYRAASGNIDEARPPLDDQIVRYYGQYVALVVADTPEQAQAAANVVHVTYEASTPNVSPPGHRDSAAAGDEASCADSADREDSLSVESERGDATAAYASADVQIDAVYTTPVETHNSMELHACVAAFDGQAYTLYESTQGVVNHREVMAQMLGTGKENVRVISHYLGSGFGGKLWPWPHSLLAAAAARLMGRPVKVVISRAMTFHSAGHRPYTHQHMRLGATRDGRLVSLQHHYLSQASMLDDYREQCGQATPRMYSTPNLKVCGGLARRHVGAPTSMRGPGAVPGMYALESAMDELAVALQIDPVALRLRNEPQHDEGSGMPFSSRHLRECLEQGAERFGWQDRQPAVGAMRRGDEVVGWGVAACSWPGLRMPTDARVSLHADGSARLVCATQDIGTGTYTILAQLVSAETGMALDRIQIGLGDTRFPPGPVSGGSAATASIVPAALEATRKAVRAACRLAVGKDGPYAGQPEQNLAMRDGRICVADDESDTGVPLAQVLTRAGVASVTGEGHGGSGKSLKKQYSINSYGAHFVEVAWHPATARLRVTRVVTVIDGGRVLNPRTGRNQIEGAIVMGIGMAMFEQTHYDTRSGAPINSNLADYIMATHADAPQLDVSFLDYPDLIWNEVGARGIGEIGLAGIAAAITNAVYHATGVRVRDLPVRIEDLL</sequence>
<dbReference type="EMBL" id="NEVQ01000013">
    <property type="protein sequence ID" value="OZI55978.1"/>
    <property type="molecule type" value="Genomic_DNA"/>
</dbReference>
<evidence type="ECO:0000259" key="4">
    <source>
        <dbReference type="SMART" id="SM01008"/>
    </source>
</evidence>
<keyword evidence="1" id="KW-0500">Molybdenum</keyword>
<keyword evidence="2" id="KW-0560">Oxidoreductase</keyword>
<dbReference type="InterPro" id="IPR037165">
    <property type="entry name" value="AldOxase/xan_DH_Mopterin-bd_sf"/>
</dbReference>
<dbReference type="Pfam" id="PF20256">
    <property type="entry name" value="MoCoBD_2"/>
    <property type="match status" value="1"/>
</dbReference>
<evidence type="ECO:0000256" key="1">
    <source>
        <dbReference type="ARBA" id="ARBA00022505"/>
    </source>
</evidence>
<dbReference type="InterPro" id="IPR046867">
    <property type="entry name" value="AldOxase/xan_DH_MoCoBD2"/>
</dbReference>
<feature type="domain" description="Aldehyde oxidase/xanthine dehydrogenase a/b hammerhead" evidence="4">
    <location>
        <begin position="29"/>
        <end position="137"/>
    </location>
</feature>
<accession>A0A261U210</accession>
<feature type="region of interest" description="Disordered" evidence="3">
    <location>
        <begin position="136"/>
        <end position="173"/>
    </location>
</feature>
<dbReference type="SMART" id="SM01008">
    <property type="entry name" value="Ald_Xan_dh_C"/>
    <property type="match status" value="1"/>
</dbReference>
<keyword evidence="6" id="KW-1185">Reference proteome</keyword>
<dbReference type="GO" id="GO:0005506">
    <property type="term" value="F:iron ion binding"/>
    <property type="evidence" value="ECO:0007669"/>
    <property type="project" value="InterPro"/>
</dbReference>
<dbReference type="Pfam" id="PF01315">
    <property type="entry name" value="Ald_Xan_dh_C"/>
    <property type="match status" value="1"/>
</dbReference>
<dbReference type="InterPro" id="IPR016208">
    <property type="entry name" value="Ald_Oxase/xanthine_DH-like"/>
</dbReference>
<name>A0A261U210_9BORD</name>
<dbReference type="InterPro" id="IPR008274">
    <property type="entry name" value="AldOxase/xan_DH_MoCoBD1"/>
</dbReference>
<evidence type="ECO:0000256" key="3">
    <source>
        <dbReference type="SAM" id="MobiDB-lite"/>
    </source>
</evidence>